<feature type="compositionally biased region" description="Polar residues" evidence="1">
    <location>
        <begin position="1"/>
        <end position="12"/>
    </location>
</feature>
<evidence type="ECO:0000313" key="3">
    <source>
        <dbReference type="Proteomes" id="UP001150266"/>
    </source>
</evidence>
<reference evidence="2" key="1">
    <citation type="submission" date="2022-08" db="EMBL/GenBank/DDBJ databases">
        <title>A Global Phylogenomic Analysis of the Shiitake Genus Lentinula.</title>
        <authorList>
            <consortium name="DOE Joint Genome Institute"/>
            <person name="Sierra-Patev S."/>
            <person name="Min B."/>
            <person name="Naranjo-Ortiz M."/>
            <person name="Looney B."/>
            <person name="Konkel Z."/>
            <person name="Slot J.C."/>
            <person name="Sakamoto Y."/>
            <person name="Steenwyk J.L."/>
            <person name="Rokas A."/>
            <person name="Carro J."/>
            <person name="Camarero S."/>
            <person name="Ferreira P."/>
            <person name="Molpeceres G."/>
            <person name="Ruiz-Duenas F.J."/>
            <person name="Serrano A."/>
            <person name="Henrissat B."/>
            <person name="Drula E."/>
            <person name="Hughes K.W."/>
            <person name="Mata J.L."/>
            <person name="Ishikawa N.K."/>
            <person name="Vargas-Isla R."/>
            <person name="Ushijima S."/>
            <person name="Smith C.A."/>
            <person name="Ahrendt S."/>
            <person name="Andreopoulos W."/>
            <person name="He G."/>
            <person name="Labutti K."/>
            <person name="Lipzen A."/>
            <person name="Ng V."/>
            <person name="Riley R."/>
            <person name="Sandor L."/>
            <person name="Barry K."/>
            <person name="Martinez A.T."/>
            <person name="Xiao Y."/>
            <person name="Gibbons J.G."/>
            <person name="Terashima K."/>
            <person name="Grigoriev I.V."/>
            <person name="Hibbett D.S."/>
        </authorList>
    </citation>
    <scope>NUCLEOTIDE SEQUENCE</scope>
    <source>
        <strain evidence="2">JLM2183</strain>
    </source>
</reference>
<protein>
    <submittedName>
        <fullName evidence="2">Uncharacterized protein</fullName>
    </submittedName>
</protein>
<evidence type="ECO:0000313" key="2">
    <source>
        <dbReference type="EMBL" id="KAJ4471601.1"/>
    </source>
</evidence>
<dbReference type="Proteomes" id="UP001150266">
    <property type="component" value="Unassembled WGS sequence"/>
</dbReference>
<dbReference type="AlphaFoldDB" id="A0A9W9DI09"/>
<sequence>MTDIMNRTTQYHPTRKLNDERPRKKSKKCANRITISMSNIHLHFTHFDLEGHSENAAHIFATCSLQRIKDVGGTEPAWMSKPTYSNFIEQEESKEFQPFFEPIPPCLTVGCFPLVGTRNPKRKLCISEDFPHSGMKESTTRGELSVRVAATTILRTARE</sequence>
<feature type="region of interest" description="Disordered" evidence="1">
    <location>
        <begin position="1"/>
        <end position="25"/>
    </location>
</feature>
<organism evidence="2 3">
    <name type="scientific">Lentinula aciculospora</name>
    <dbReference type="NCBI Taxonomy" id="153920"/>
    <lineage>
        <taxon>Eukaryota</taxon>
        <taxon>Fungi</taxon>
        <taxon>Dikarya</taxon>
        <taxon>Basidiomycota</taxon>
        <taxon>Agaricomycotina</taxon>
        <taxon>Agaricomycetes</taxon>
        <taxon>Agaricomycetidae</taxon>
        <taxon>Agaricales</taxon>
        <taxon>Marasmiineae</taxon>
        <taxon>Omphalotaceae</taxon>
        <taxon>Lentinula</taxon>
    </lineage>
</organism>
<dbReference type="EMBL" id="JAOTPV010000022">
    <property type="protein sequence ID" value="KAJ4471601.1"/>
    <property type="molecule type" value="Genomic_DNA"/>
</dbReference>
<proteinExistence type="predicted"/>
<gene>
    <name evidence="2" type="ORF">J3R30DRAFT_1097415</name>
</gene>
<name>A0A9W9DI09_9AGAR</name>
<accession>A0A9W9DI09</accession>
<evidence type="ECO:0000256" key="1">
    <source>
        <dbReference type="SAM" id="MobiDB-lite"/>
    </source>
</evidence>
<comment type="caution">
    <text evidence="2">The sequence shown here is derived from an EMBL/GenBank/DDBJ whole genome shotgun (WGS) entry which is preliminary data.</text>
</comment>
<keyword evidence="3" id="KW-1185">Reference proteome</keyword>